<protein>
    <submittedName>
        <fullName evidence="2">ABC-2 family transporter protein</fullName>
    </submittedName>
</protein>
<keyword evidence="1" id="KW-0472">Membrane</keyword>
<feature type="transmembrane region" description="Helical" evidence="1">
    <location>
        <begin position="117"/>
        <end position="137"/>
    </location>
</feature>
<feature type="transmembrane region" description="Helical" evidence="1">
    <location>
        <begin position="143"/>
        <end position="169"/>
    </location>
</feature>
<sequence length="257" mass="29945">MVYWHYFCIHLKSQMQYKVSFVLTALGQFLGSFTAFLGIWFMFTRFHQADGFTFEEVLLSFATVLFAFSIAECFFRGFDLFPQMISNGEFDRALVRPRSLIFQVLASKMEFSRLGRFIQALLLFAYAIPNSGIAWHFGNVLTLFLMIVCGALFFALLFLVYAAISFFTIQGLEFMNIFTDGAREFGRYPFSIYGKHVLRLLTYVVPMAWFQYYPFLYVIGRVTNPWWILSPLVCLLFAFPAFFFWRVGLKNYISTGS</sequence>
<keyword evidence="1" id="KW-1133">Transmembrane helix</keyword>
<comment type="caution">
    <text evidence="2">The sequence shown here is derived from an EMBL/GenBank/DDBJ whole genome shotgun (WGS) entry which is preliminary data.</text>
</comment>
<keyword evidence="1" id="KW-0812">Transmembrane</keyword>
<dbReference type="RefSeq" id="WP_153883615.1">
    <property type="nucleotide sequence ID" value="NZ_JADKZT010000002.1"/>
</dbReference>
<feature type="transmembrane region" description="Helical" evidence="1">
    <location>
        <begin position="58"/>
        <end position="75"/>
    </location>
</feature>
<proteinExistence type="predicted"/>
<gene>
    <name evidence="2" type="ORF">P7I32_04790</name>
</gene>
<evidence type="ECO:0000313" key="3">
    <source>
        <dbReference type="Proteomes" id="UP001268896"/>
    </source>
</evidence>
<dbReference type="Pfam" id="PF06182">
    <property type="entry name" value="ABC2_membrane_6"/>
    <property type="match status" value="1"/>
</dbReference>
<dbReference type="PANTHER" id="PTHR36833:SF1">
    <property type="entry name" value="INTEGRAL MEMBRANE TRANSPORT PROTEIN"/>
    <property type="match status" value="1"/>
</dbReference>
<dbReference type="PANTHER" id="PTHR36833">
    <property type="entry name" value="SLR0610 PROTEIN-RELATED"/>
    <property type="match status" value="1"/>
</dbReference>
<accession>A0AAW8UQI3</accession>
<feature type="transmembrane region" description="Helical" evidence="1">
    <location>
        <begin position="200"/>
        <end position="220"/>
    </location>
</feature>
<dbReference type="Proteomes" id="UP001268896">
    <property type="component" value="Unassembled WGS sequence"/>
</dbReference>
<dbReference type="AlphaFoldDB" id="A0AAW8UQI3"/>
<evidence type="ECO:0000313" key="2">
    <source>
        <dbReference type="EMBL" id="MDT2963914.1"/>
    </source>
</evidence>
<dbReference type="EMBL" id="JARQDV010000002">
    <property type="protein sequence ID" value="MDT2963914.1"/>
    <property type="molecule type" value="Genomic_DNA"/>
</dbReference>
<organism evidence="2 3">
    <name type="scientific">Enterococcus casseliflavus</name>
    <name type="common">Enterococcus flavescens</name>
    <dbReference type="NCBI Taxonomy" id="37734"/>
    <lineage>
        <taxon>Bacteria</taxon>
        <taxon>Bacillati</taxon>
        <taxon>Bacillota</taxon>
        <taxon>Bacilli</taxon>
        <taxon>Lactobacillales</taxon>
        <taxon>Enterococcaceae</taxon>
        <taxon>Enterococcus</taxon>
    </lineage>
</organism>
<feature type="transmembrane region" description="Helical" evidence="1">
    <location>
        <begin position="21"/>
        <end position="43"/>
    </location>
</feature>
<evidence type="ECO:0000256" key="1">
    <source>
        <dbReference type="SAM" id="Phobius"/>
    </source>
</evidence>
<name>A0AAW8UQI3_ENTCA</name>
<feature type="transmembrane region" description="Helical" evidence="1">
    <location>
        <begin position="226"/>
        <end position="245"/>
    </location>
</feature>
<dbReference type="InterPro" id="IPR010390">
    <property type="entry name" value="ABC-2_transporter-like"/>
</dbReference>
<reference evidence="2" key="1">
    <citation type="submission" date="2023-03" db="EMBL/GenBank/DDBJ databases">
        <authorList>
            <person name="Shen W."/>
            <person name="Cai J."/>
        </authorList>
    </citation>
    <scope>NUCLEOTIDE SEQUENCE</scope>
    <source>
        <strain evidence="2">K72-2</strain>
    </source>
</reference>